<dbReference type="InterPro" id="IPR046887">
    <property type="entry name" value="RsmE_PUA-like"/>
</dbReference>
<evidence type="ECO:0000256" key="1">
    <source>
        <dbReference type="ARBA" id="ARBA00004496"/>
    </source>
</evidence>
<dbReference type="Proteomes" id="UP000266796">
    <property type="component" value="Chromosome"/>
</dbReference>
<comment type="catalytic activity">
    <reaction evidence="11 12">
        <text>uridine(1498) in 16S rRNA + S-adenosyl-L-methionine = N(3)-methyluridine(1498) in 16S rRNA + S-adenosyl-L-homocysteine + H(+)</text>
        <dbReference type="Rhea" id="RHEA:42920"/>
        <dbReference type="Rhea" id="RHEA-COMP:10283"/>
        <dbReference type="Rhea" id="RHEA-COMP:10284"/>
        <dbReference type="ChEBI" id="CHEBI:15378"/>
        <dbReference type="ChEBI" id="CHEBI:57856"/>
        <dbReference type="ChEBI" id="CHEBI:59789"/>
        <dbReference type="ChEBI" id="CHEBI:65315"/>
        <dbReference type="ChEBI" id="CHEBI:74502"/>
        <dbReference type="EC" id="2.1.1.193"/>
    </reaction>
</comment>
<evidence type="ECO:0000313" key="15">
    <source>
        <dbReference type="EMBL" id="AWD32262.1"/>
    </source>
</evidence>
<evidence type="ECO:0000256" key="8">
    <source>
        <dbReference type="ARBA" id="ARBA00022679"/>
    </source>
</evidence>
<organism evidence="15 16">
    <name type="scientific">Candidatus Kinetoplastidibacterium kentomonadis</name>
    <dbReference type="NCBI Taxonomy" id="1576550"/>
    <lineage>
        <taxon>Bacteria</taxon>
        <taxon>Pseudomonadati</taxon>
        <taxon>Pseudomonadota</taxon>
        <taxon>Betaproteobacteria</taxon>
        <taxon>Candidatus Kinetoplastidibacterium</taxon>
    </lineage>
</organism>
<dbReference type="EC" id="2.1.1.193" evidence="3 12"/>
<evidence type="ECO:0000256" key="12">
    <source>
        <dbReference type="PIRNR" id="PIRNR015601"/>
    </source>
</evidence>
<evidence type="ECO:0000256" key="3">
    <source>
        <dbReference type="ARBA" id="ARBA00012328"/>
    </source>
</evidence>
<dbReference type="Pfam" id="PF04452">
    <property type="entry name" value="Methyltrans_RNA"/>
    <property type="match status" value="1"/>
</dbReference>
<evidence type="ECO:0000256" key="11">
    <source>
        <dbReference type="ARBA" id="ARBA00047944"/>
    </source>
</evidence>
<evidence type="ECO:0000256" key="6">
    <source>
        <dbReference type="ARBA" id="ARBA00022552"/>
    </source>
</evidence>
<dbReference type="RefSeq" id="WP_108673684.1">
    <property type="nucleotide sequence ID" value="NZ_CP025628.1"/>
</dbReference>
<comment type="function">
    <text evidence="10 12">Specifically methylates the N3 position of the uracil ring of uridine 1498 (m3U1498) in 16S rRNA. Acts on the fully assembled 30S ribosomal subunit.</text>
</comment>
<evidence type="ECO:0000259" key="13">
    <source>
        <dbReference type="Pfam" id="PF04452"/>
    </source>
</evidence>
<evidence type="ECO:0000256" key="2">
    <source>
        <dbReference type="ARBA" id="ARBA00005528"/>
    </source>
</evidence>
<reference evidence="15 16" key="1">
    <citation type="journal article" date="2018" name="Parasitology">
        <title>The reduced genome of Candidatus Kinetoplastibacterium sorsogonicusi, the endosymbiont of Kentomonas sorsogonicus (Trypanosomatidae): loss of the haem-synthesis pathway.</title>
        <authorList>
            <person name="Silva F.M."/>
            <person name="Kostygov A.Y."/>
            <person name="Spodareva V.V."/>
            <person name="Butenko A."/>
            <person name="Tossou R."/>
            <person name="Lukes J."/>
            <person name="Yurchenko V."/>
            <person name="Alves J.M.P."/>
        </authorList>
    </citation>
    <scope>NUCLEOTIDE SEQUENCE [LARGE SCALE GENOMIC DNA]</scope>
    <source>
        <strain evidence="15 16">MF-08</strain>
    </source>
</reference>
<dbReference type="PIRSF" id="PIRSF015601">
    <property type="entry name" value="MTase_slr0722"/>
    <property type="match status" value="1"/>
</dbReference>
<dbReference type="OrthoDB" id="9815641at2"/>
<evidence type="ECO:0000256" key="5">
    <source>
        <dbReference type="ARBA" id="ARBA00022490"/>
    </source>
</evidence>
<evidence type="ECO:0000256" key="10">
    <source>
        <dbReference type="ARBA" id="ARBA00025699"/>
    </source>
</evidence>
<dbReference type="SUPFAM" id="SSF88697">
    <property type="entry name" value="PUA domain-like"/>
    <property type="match status" value="1"/>
</dbReference>
<sequence>MSIPRFFYQNTINNDSNILLPKNIILHSIQALRMKNGDPCILFNGNGIDYYCIIKIINNKIYATVKNFYQNKSELPGKIILVQAITVKNKMDLIVEKATELGVNKIIPLNSNRIIKKFNSEKSTKYVNHWKNIAISASEQCGRNQIMNIEYPISFHEFIKKENYDLLIICEPCSNNKMKDILYKYKNTNNINIAIIIGPEGGWTESEKLIAKTHNILDVNIGPRILRTETAGIVAITSILTILNWF</sequence>
<keyword evidence="8 12" id="KW-0808">Transferase</keyword>
<dbReference type="PANTHER" id="PTHR30027">
    <property type="entry name" value="RIBOSOMAL RNA SMALL SUBUNIT METHYLTRANSFERASE E"/>
    <property type="match status" value="1"/>
</dbReference>
<accession>A0A3Q8F387</accession>
<gene>
    <name evidence="15" type="primary">rsmE</name>
    <name evidence="15" type="ORF">CKSOR_00126</name>
</gene>
<dbReference type="InterPro" id="IPR029028">
    <property type="entry name" value="Alpha/beta_knot_MTases"/>
</dbReference>
<dbReference type="InterPro" id="IPR015947">
    <property type="entry name" value="PUA-like_sf"/>
</dbReference>
<dbReference type="CDD" id="cd18084">
    <property type="entry name" value="RsmE-like"/>
    <property type="match status" value="1"/>
</dbReference>
<dbReference type="GO" id="GO:0005737">
    <property type="term" value="C:cytoplasm"/>
    <property type="evidence" value="ECO:0007669"/>
    <property type="project" value="UniProtKB-SubCell"/>
</dbReference>
<dbReference type="KEGG" id="kso:CKSOR_00126"/>
<dbReference type="NCBIfam" id="NF008692">
    <property type="entry name" value="PRK11713.1-5"/>
    <property type="match status" value="1"/>
</dbReference>
<keyword evidence="6 12" id="KW-0698">rRNA processing</keyword>
<dbReference type="GO" id="GO:0070475">
    <property type="term" value="P:rRNA base methylation"/>
    <property type="evidence" value="ECO:0007669"/>
    <property type="project" value="TreeGrafter"/>
</dbReference>
<dbReference type="GO" id="GO:0070042">
    <property type="term" value="F:rRNA (uridine-N3-)-methyltransferase activity"/>
    <property type="evidence" value="ECO:0007669"/>
    <property type="project" value="TreeGrafter"/>
</dbReference>
<dbReference type="NCBIfam" id="TIGR00046">
    <property type="entry name" value="RsmE family RNA methyltransferase"/>
    <property type="match status" value="1"/>
</dbReference>
<name>A0A3Q8F387_9PROT</name>
<dbReference type="InterPro" id="IPR046886">
    <property type="entry name" value="RsmE_MTase_dom"/>
</dbReference>
<keyword evidence="7 12" id="KW-0489">Methyltransferase</keyword>
<keyword evidence="16" id="KW-1185">Reference proteome</keyword>
<dbReference type="Pfam" id="PF20260">
    <property type="entry name" value="PUA_4"/>
    <property type="match status" value="1"/>
</dbReference>
<evidence type="ECO:0000313" key="16">
    <source>
        <dbReference type="Proteomes" id="UP000266796"/>
    </source>
</evidence>
<dbReference type="InterPro" id="IPR029026">
    <property type="entry name" value="tRNA_m1G_MTases_N"/>
</dbReference>
<evidence type="ECO:0000256" key="4">
    <source>
        <dbReference type="ARBA" id="ARBA00013673"/>
    </source>
</evidence>
<keyword evidence="5 12" id="KW-0963">Cytoplasm</keyword>
<feature type="domain" description="Ribosomal RNA small subunit methyltransferase E methyltransferase" evidence="13">
    <location>
        <begin position="74"/>
        <end position="239"/>
    </location>
</feature>
<comment type="similarity">
    <text evidence="2 12">Belongs to the RNA methyltransferase RsmE family.</text>
</comment>
<evidence type="ECO:0000256" key="7">
    <source>
        <dbReference type="ARBA" id="ARBA00022603"/>
    </source>
</evidence>
<comment type="subcellular location">
    <subcellularLocation>
        <location evidence="1 12">Cytoplasm</location>
    </subcellularLocation>
</comment>
<dbReference type="SUPFAM" id="SSF75217">
    <property type="entry name" value="alpha/beta knot"/>
    <property type="match status" value="1"/>
</dbReference>
<evidence type="ECO:0000256" key="9">
    <source>
        <dbReference type="ARBA" id="ARBA00022691"/>
    </source>
</evidence>
<feature type="domain" description="Ribosomal RNA small subunit methyltransferase E PUA-like" evidence="14">
    <location>
        <begin position="30"/>
        <end position="65"/>
    </location>
</feature>
<dbReference type="InterPro" id="IPR006700">
    <property type="entry name" value="RsmE"/>
</dbReference>
<dbReference type="Gene3D" id="2.40.240.20">
    <property type="entry name" value="Hypothetical PUA domain-like, domain 1"/>
    <property type="match status" value="1"/>
</dbReference>
<dbReference type="EMBL" id="CP025628">
    <property type="protein sequence ID" value="AWD32262.1"/>
    <property type="molecule type" value="Genomic_DNA"/>
</dbReference>
<proteinExistence type="inferred from homology"/>
<dbReference type="PANTHER" id="PTHR30027:SF3">
    <property type="entry name" value="16S RRNA (URACIL(1498)-N(3))-METHYLTRANSFERASE"/>
    <property type="match status" value="1"/>
</dbReference>
<protein>
    <recommendedName>
        <fullName evidence="4 12">Ribosomal RNA small subunit methyltransferase E</fullName>
        <ecNumber evidence="3 12">2.1.1.193</ecNumber>
    </recommendedName>
</protein>
<keyword evidence="9 12" id="KW-0949">S-adenosyl-L-methionine</keyword>
<dbReference type="Gene3D" id="3.40.1280.10">
    <property type="match status" value="1"/>
</dbReference>
<dbReference type="AlphaFoldDB" id="A0A3Q8F387"/>
<evidence type="ECO:0000259" key="14">
    <source>
        <dbReference type="Pfam" id="PF20260"/>
    </source>
</evidence>